<keyword evidence="1" id="KW-0472">Membrane</keyword>
<dbReference type="AlphaFoldDB" id="A0A0E3K1K7"/>
<feature type="transmembrane region" description="Helical" evidence="1">
    <location>
        <begin position="117"/>
        <end position="138"/>
    </location>
</feature>
<sequence length="183" mass="20388">MLKLTKYQANEGVSMKKTRKMVFLSFLVSIALVIYIVEAQIPVLFPGIKLGLANIISLAALILMGWKEALLIMFLRTLLGSMFGGSMSAFMFSIAGGLLSNIVMILLYKYFKDSVSLWTISICGAIFHNIGQLFVASLVIKDFRIYIYLPVLLVSAVVTGYFIGLSTKFLTKHINKIPMFKNI</sequence>
<keyword evidence="1" id="KW-1133">Transmembrane helix</keyword>
<dbReference type="PIRSF" id="PIRSF027391">
    <property type="entry name" value="Hpre_diP_synt_I"/>
    <property type="match status" value="1"/>
</dbReference>
<dbReference type="EMBL" id="CP009933">
    <property type="protein sequence ID" value="AKA70089.1"/>
    <property type="molecule type" value="Genomic_DNA"/>
</dbReference>
<gene>
    <name evidence="2" type="ORF">CSCA_2964</name>
</gene>
<feature type="transmembrane region" description="Helical" evidence="1">
    <location>
        <begin position="43"/>
        <end position="66"/>
    </location>
</feature>
<dbReference type="STRING" id="1548.CSCA_2964"/>
<dbReference type="Pfam" id="PF07456">
    <property type="entry name" value="Hpre_diP_synt_I"/>
    <property type="match status" value="1"/>
</dbReference>
<feature type="transmembrane region" description="Helical" evidence="1">
    <location>
        <begin position="21"/>
        <end position="37"/>
    </location>
</feature>
<name>A0A0E3K1K7_CLOSL</name>
<evidence type="ECO:0000313" key="3">
    <source>
        <dbReference type="Proteomes" id="UP000033115"/>
    </source>
</evidence>
<protein>
    <submittedName>
        <fullName evidence="2">Heptaprenyl diphosphate synthase component I</fullName>
    </submittedName>
</protein>
<evidence type="ECO:0000313" key="2">
    <source>
        <dbReference type="EMBL" id="AKA70089.1"/>
    </source>
</evidence>
<dbReference type="HOGENOM" id="CLU_108933_1_1_9"/>
<dbReference type="Proteomes" id="UP000033115">
    <property type="component" value="Chromosome"/>
</dbReference>
<evidence type="ECO:0000256" key="1">
    <source>
        <dbReference type="SAM" id="Phobius"/>
    </source>
</evidence>
<accession>A0A0E3K1K7</accession>
<dbReference type="KEGG" id="csq:CSCA_2964"/>
<feature type="transmembrane region" description="Helical" evidence="1">
    <location>
        <begin position="87"/>
        <end position="111"/>
    </location>
</feature>
<organism evidence="2 3">
    <name type="scientific">Clostridium scatologenes</name>
    <dbReference type="NCBI Taxonomy" id="1548"/>
    <lineage>
        <taxon>Bacteria</taxon>
        <taxon>Bacillati</taxon>
        <taxon>Bacillota</taxon>
        <taxon>Clostridia</taxon>
        <taxon>Eubacteriales</taxon>
        <taxon>Clostridiaceae</taxon>
        <taxon>Clostridium</taxon>
    </lineage>
</organism>
<proteinExistence type="predicted"/>
<dbReference type="Gene3D" id="1.10.1760.20">
    <property type="match status" value="1"/>
</dbReference>
<reference evidence="2 3" key="1">
    <citation type="journal article" date="2015" name="J. Biotechnol.">
        <title>Complete genome sequence of a malodorant-producing acetogen, Clostridium scatologenes ATCC 25775(T).</title>
        <authorList>
            <person name="Zhu Z."/>
            <person name="Guo T."/>
            <person name="Zheng H."/>
            <person name="Song T."/>
            <person name="Ouyang P."/>
            <person name="Xie J."/>
        </authorList>
    </citation>
    <scope>NUCLEOTIDE SEQUENCE [LARGE SCALE GENOMIC DNA]</scope>
    <source>
        <strain evidence="2 3">ATCC 25775</strain>
    </source>
</reference>
<keyword evidence="3" id="KW-1185">Reference proteome</keyword>
<feature type="transmembrane region" description="Helical" evidence="1">
    <location>
        <begin position="145"/>
        <end position="163"/>
    </location>
</feature>
<dbReference type="InterPro" id="IPR014535">
    <property type="entry name" value="Hpre_diP_synt_I"/>
</dbReference>
<keyword evidence="1" id="KW-0812">Transmembrane</keyword>
<dbReference type="InterPro" id="IPR010898">
    <property type="entry name" value="Hpre_diP_synth_I"/>
</dbReference>